<dbReference type="SUPFAM" id="SSF51206">
    <property type="entry name" value="cAMP-binding domain-like"/>
    <property type="match status" value="2"/>
</dbReference>
<feature type="domain" description="Cyclic nucleotide-binding" evidence="2">
    <location>
        <begin position="142"/>
        <end position="242"/>
    </location>
</feature>
<evidence type="ECO:0000256" key="1">
    <source>
        <dbReference type="SAM" id="Phobius"/>
    </source>
</evidence>
<evidence type="ECO:0000313" key="3">
    <source>
        <dbReference type="EMBL" id="VVD05593.1"/>
    </source>
</evidence>
<dbReference type="EMBL" id="FZQP02006992">
    <property type="protein sequence ID" value="VVD05593.1"/>
    <property type="molecule type" value="Genomic_DNA"/>
</dbReference>
<keyword evidence="1" id="KW-0472">Membrane</keyword>
<feature type="transmembrane region" description="Helical" evidence="1">
    <location>
        <begin position="740"/>
        <end position="761"/>
    </location>
</feature>
<dbReference type="InterPro" id="IPR000595">
    <property type="entry name" value="cNMP-bd_dom"/>
</dbReference>
<dbReference type="PANTHER" id="PTHR10217:SF548">
    <property type="entry name" value="GH12235P"/>
    <property type="match status" value="1"/>
</dbReference>
<dbReference type="GO" id="GO:0005242">
    <property type="term" value="F:inward rectifier potassium channel activity"/>
    <property type="evidence" value="ECO:0007669"/>
    <property type="project" value="TreeGrafter"/>
</dbReference>
<reference evidence="3 4" key="1">
    <citation type="submission" date="2017-07" db="EMBL/GenBank/DDBJ databases">
        <authorList>
            <person name="Talla V."/>
            <person name="Backstrom N."/>
        </authorList>
    </citation>
    <scope>NUCLEOTIDE SEQUENCE [LARGE SCALE GENOMIC DNA]</scope>
</reference>
<dbReference type="Gene3D" id="2.60.120.10">
    <property type="entry name" value="Jelly Rolls"/>
    <property type="match status" value="1"/>
</dbReference>
<dbReference type="InterPro" id="IPR018490">
    <property type="entry name" value="cNMP-bd_dom_sf"/>
</dbReference>
<name>A0A5E4R4W7_9NEOP</name>
<evidence type="ECO:0000313" key="4">
    <source>
        <dbReference type="Proteomes" id="UP000324832"/>
    </source>
</evidence>
<gene>
    <name evidence="3" type="ORF">LSINAPIS_LOCUS15091</name>
</gene>
<dbReference type="SUPFAM" id="SSF81324">
    <property type="entry name" value="Voltage-gated potassium channels"/>
    <property type="match status" value="1"/>
</dbReference>
<proteinExistence type="predicted"/>
<protein>
    <recommendedName>
        <fullName evidence="2">Cyclic nucleotide-binding domain-containing protein</fullName>
    </recommendedName>
</protein>
<dbReference type="PANTHER" id="PTHR10217">
    <property type="entry name" value="VOLTAGE AND LIGAND GATED POTASSIUM CHANNEL"/>
    <property type="match status" value="1"/>
</dbReference>
<dbReference type="Proteomes" id="UP000324832">
    <property type="component" value="Unassembled WGS sequence"/>
</dbReference>
<keyword evidence="1" id="KW-1133">Transmembrane helix</keyword>
<dbReference type="PROSITE" id="PS50042">
    <property type="entry name" value="CNMP_BINDING_3"/>
    <property type="match status" value="1"/>
</dbReference>
<keyword evidence="1" id="KW-0812">Transmembrane</keyword>
<dbReference type="InterPro" id="IPR050818">
    <property type="entry name" value="KCNH_animal-type"/>
</dbReference>
<dbReference type="CDD" id="cd00038">
    <property type="entry name" value="CAP_ED"/>
    <property type="match status" value="1"/>
</dbReference>
<dbReference type="Pfam" id="PF00027">
    <property type="entry name" value="cNMP_binding"/>
    <property type="match status" value="1"/>
</dbReference>
<dbReference type="InterPro" id="IPR014710">
    <property type="entry name" value="RmlC-like_jellyroll"/>
</dbReference>
<dbReference type="GO" id="GO:0042391">
    <property type="term" value="P:regulation of membrane potential"/>
    <property type="evidence" value="ECO:0007669"/>
    <property type="project" value="TreeGrafter"/>
</dbReference>
<accession>A0A5E4R4W7</accession>
<organism evidence="3 4">
    <name type="scientific">Leptidea sinapis</name>
    <dbReference type="NCBI Taxonomy" id="189913"/>
    <lineage>
        <taxon>Eukaryota</taxon>
        <taxon>Metazoa</taxon>
        <taxon>Ecdysozoa</taxon>
        <taxon>Arthropoda</taxon>
        <taxon>Hexapoda</taxon>
        <taxon>Insecta</taxon>
        <taxon>Pterygota</taxon>
        <taxon>Neoptera</taxon>
        <taxon>Endopterygota</taxon>
        <taxon>Lepidoptera</taxon>
        <taxon>Glossata</taxon>
        <taxon>Ditrysia</taxon>
        <taxon>Papilionoidea</taxon>
        <taxon>Pieridae</taxon>
        <taxon>Dismorphiinae</taxon>
        <taxon>Leptidea</taxon>
    </lineage>
</organism>
<keyword evidence="4" id="KW-1185">Reference proteome</keyword>
<dbReference type="GO" id="GO:0005886">
    <property type="term" value="C:plasma membrane"/>
    <property type="evidence" value="ECO:0007669"/>
    <property type="project" value="TreeGrafter"/>
</dbReference>
<feature type="transmembrane region" description="Helical" evidence="1">
    <location>
        <begin position="697"/>
        <end position="720"/>
    </location>
</feature>
<sequence>MTREEYDAFIENVMSFLVRSDVEPVLRDRFKSYLELIWHSDKLKKFLNLTCTTVSIREEYDAFIENVMSFLVRSDVEPVLRDRFKSYLELIWHSDKAYSLTEKKGSIFHDLPPHVYQDIVARQRSKYILCVPFMKVSFNITFEKFLKQEDLKNLSSNAKLFYACPNEILLNTGDISNELYVIKQGMCEVLSPVTRSVVAQITAKHHFGVVSCLLRVPAFYTIRAVTHIQVFSISRKYLLNLIETPQIKDALDFSREQPEFTSLQLPLPPFIWYTPPAPTPCVQRFPLPRKHIKDHDFLHPFTKLGVFSVLRYIFPRFTIRPDGPYLARYEWFRAVCALLSALLFPTYSYLGCHWTSLTYLLQLLDFTAYFDILQRILVGYYNEKGLLVYHPASTAAHYLKGAFVVDLIACAPLEYVVHQVKESSEGEYTIPLSMTYLSTNRLLQLYRIPSAMVSLTGYVRNDVLLVPIQHHREFVELALSHLLLGGLPDNFHGIQHIQTLKFCSDENFNRYKRIDDFINHLQQHIIISSHILDYYKFNWEKMSGLDYRKCPILNQCDVALLRLIGRALSNCHFLKDTTFIASDDVISDLYLVDQVLTLYIIFNFSMFGNLRNLSTIRSPMTICSISQVHLLHMNATTFHMIMEDFPQILELLKYYIDHNEDFVNATEDLTPDIKDGADSAILTCGQRVFRYIVKWKFLIQIYLILVSLICIYTDVYNAGFQDNRISLVTVYKCVQKRHESISMALIITTTMSVCIWMTLFIHISTCMWHLIEESLPTCTNKYVCSLYFVLCTVTQNGVGDIIPKTQHESVRKENRRVIKWN</sequence>
<evidence type="ECO:0000259" key="2">
    <source>
        <dbReference type="PROSITE" id="PS50042"/>
    </source>
</evidence>
<dbReference type="AlphaFoldDB" id="A0A5E4R4W7"/>
<dbReference type="Gene3D" id="1.10.287.70">
    <property type="match status" value="1"/>
</dbReference>